<dbReference type="RefSeq" id="WP_208652043.1">
    <property type="nucleotide sequence ID" value="NZ_CP036528.1"/>
</dbReference>
<gene>
    <name evidence="2" type="ORF">DKZ56_07185</name>
</gene>
<accession>A0A4P6UUT6</accession>
<proteinExistence type="predicted"/>
<evidence type="ECO:0000256" key="1">
    <source>
        <dbReference type="SAM" id="MobiDB-lite"/>
    </source>
</evidence>
<protein>
    <submittedName>
        <fullName evidence="2">RNA polymerase subunit sigma</fullName>
    </submittedName>
</protein>
<evidence type="ECO:0000313" key="2">
    <source>
        <dbReference type="EMBL" id="QBK25658.1"/>
    </source>
</evidence>
<feature type="compositionally biased region" description="Basic and acidic residues" evidence="1">
    <location>
        <begin position="45"/>
        <end position="76"/>
    </location>
</feature>
<keyword evidence="3" id="KW-1185">Reference proteome</keyword>
<feature type="region of interest" description="Disordered" evidence="1">
    <location>
        <begin position="45"/>
        <end position="103"/>
    </location>
</feature>
<reference evidence="2 3" key="1">
    <citation type="submission" date="2019-02" db="EMBL/GenBank/DDBJ databases">
        <title>Ureibacillus thermophilus.</title>
        <authorList>
            <person name="Sunny J.S."/>
            <person name="Natarajan A."/>
            <person name="Saleena L.M."/>
        </authorList>
    </citation>
    <scope>NUCLEOTIDE SEQUENCE [LARGE SCALE GENOMIC DNA]</scope>
    <source>
        <strain evidence="2 3">LM102</strain>
    </source>
</reference>
<sequence length="103" mass="11667">MSLKGVELQIAIPKTVDAGKMAEQHQQNVVQQQFHANEALKRDIEKKQLTVNDTEKISGVSERDKEKEGSGKESNHNQKGRKKHQEQVEAKHPYKGNFIDFSG</sequence>
<dbReference type="KEGG" id="uth:DKZ56_07185"/>
<dbReference type="AlphaFoldDB" id="A0A4P6UUT6"/>
<dbReference type="Proteomes" id="UP000291151">
    <property type="component" value="Chromosome"/>
</dbReference>
<dbReference type="EMBL" id="CP036528">
    <property type="protein sequence ID" value="QBK25658.1"/>
    <property type="molecule type" value="Genomic_DNA"/>
</dbReference>
<name>A0A4P6UUT6_9BACL</name>
<organism evidence="2 3">
    <name type="scientific">Ureibacillus thermophilus</name>
    <dbReference type="NCBI Taxonomy" id="367743"/>
    <lineage>
        <taxon>Bacteria</taxon>
        <taxon>Bacillati</taxon>
        <taxon>Bacillota</taxon>
        <taxon>Bacilli</taxon>
        <taxon>Bacillales</taxon>
        <taxon>Caryophanaceae</taxon>
        <taxon>Ureibacillus</taxon>
    </lineage>
</organism>
<evidence type="ECO:0000313" key="3">
    <source>
        <dbReference type="Proteomes" id="UP000291151"/>
    </source>
</evidence>